<dbReference type="GO" id="GO:0035869">
    <property type="term" value="C:ciliary transition zone"/>
    <property type="evidence" value="ECO:0007669"/>
    <property type="project" value="TreeGrafter"/>
</dbReference>
<dbReference type="InterPro" id="IPR019184">
    <property type="entry name" value="Uncharacterised_TM-17"/>
</dbReference>
<keyword evidence="4 5" id="KW-0472">Membrane</keyword>
<dbReference type="PANTHER" id="PTHR13531">
    <property type="entry name" value="GEO07735P1-RELATED-RELATED"/>
    <property type="match status" value="1"/>
</dbReference>
<evidence type="ECO:0000256" key="4">
    <source>
        <dbReference type="ARBA" id="ARBA00023136"/>
    </source>
</evidence>
<feature type="transmembrane region" description="Helical" evidence="5">
    <location>
        <begin position="113"/>
        <end position="135"/>
    </location>
</feature>
<dbReference type="GO" id="GO:0016020">
    <property type="term" value="C:membrane"/>
    <property type="evidence" value="ECO:0007669"/>
    <property type="project" value="UniProtKB-SubCell"/>
</dbReference>
<feature type="transmembrane region" description="Helical" evidence="5">
    <location>
        <begin position="84"/>
        <end position="107"/>
    </location>
</feature>
<dbReference type="PANTHER" id="PTHR13531:SF0">
    <property type="entry name" value="GEO07735P1-RELATED"/>
    <property type="match status" value="1"/>
</dbReference>
<dbReference type="Pfam" id="PF09799">
    <property type="entry name" value="Transmemb_17"/>
    <property type="match status" value="1"/>
</dbReference>
<evidence type="ECO:0000256" key="2">
    <source>
        <dbReference type="ARBA" id="ARBA00022692"/>
    </source>
</evidence>
<gene>
    <name evidence="6" type="primary">TMM80</name>
</gene>
<feature type="transmembrane region" description="Helical" evidence="5">
    <location>
        <begin position="43"/>
        <end position="64"/>
    </location>
</feature>
<reference evidence="6" key="1">
    <citation type="submission" date="2009-06" db="EMBL/GenBank/DDBJ databases">
        <title>Lepeophtheirus salmonis ESTs and full-length cDNAs.</title>
        <authorList>
            <person name="Yasuike M."/>
            <person name="von Schalburg K."/>
            <person name="Cooper G."/>
            <person name="Leong J."/>
            <person name="Jones S.R.M."/>
            <person name="Koop B.F."/>
        </authorList>
    </citation>
    <scope>NUCLEOTIDE SEQUENCE</scope>
    <source>
        <strain evidence="6">Pacific form</strain>
        <tissue evidence="6">Whole</tissue>
    </source>
</reference>
<evidence type="ECO:0000256" key="5">
    <source>
        <dbReference type="SAM" id="Phobius"/>
    </source>
</evidence>
<feature type="transmembrane region" description="Helical" evidence="5">
    <location>
        <begin position="9"/>
        <end position="31"/>
    </location>
</feature>
<name>C1BS37_LEPSM</name>
<evidence type="ECO:0000256" key="1">
    <source>
        <dbReference type="ARBA" id="ARBA00004141"/>
    </source>
</evidence>
<dbReference type="GO" id="GO:1905515">
    <property type="term" value="P:non-motile cilium assembly"/>
    <property type="evidence" value="ECO:0007669"/>
    <property type="project" value="TreeGrafter"/>
</dbReference>
<dbReference type="EMBL" id="BT077416">
    <property type="protein sequence ID" value="ACO11840.1"/>
    <property type="molecule type" value="mRNA"/>
</dbReference>
<keyword evidence="2 5" id="KW-0812">Transmembrane</keyword>
<dbReference type="AlphaFoldDB" id="C1BS37"/>
<sequence>MDSGITFSILLYFNIFYFGLYAVVEFSLFLFKYTLVPSYTFSLLIYEVFLFASTVLIECIRLLLGQKHNDSLRHAPFNQRLRSIFQILVLTVPSMYAILYFTAWQTVVTRLDAILGVLMILLQTAQFVSAFIHILL</sequence>
<organism evidence="6">
    <name type="scientific">Lepeophtheirus salmonis</name>
    <name type="common">Salmon louse</name>
    <name type="synonym">Caligus salmonis</name>
    <dbReference type="NCBI Taxonomy" id="72036"/>
    <lineage>
        <taxon>Eukaryota</taxon>
        <taxon>Metazoa</taxon>
        <taxon>Ecdysozoa</taxon>
        <taxon>Arthropoda</taxon>
        <taxon>Crustacea</taxon>
        <taxon>Multicrustacea</taxon>
        <taxon>Hexanauplia</taxon>
        <taxon>Copepoda</taxon>
        <taxon>Siphonostomatoida</taxon>
        <taxon>Caligidae</taxon>
        <taxon>Lepeophtheirus</taxon>
    </lineage>
</organism>
<proteinExistence type="evidence at transcript level"/>
<protein>
    <submittedName>
        <fullName evidence="6">Transmembrane protein 80</fullName>
    </submittedName>
</protein>
<evidence type="ECO:0000313" key="6">
    <source>
        <dbReference type="EMBL" id="ACO11840.1"/>
    </source>
</evidence>
<evidence type="ECO:0000256" key="3">
    <source>
        <dbReference type="ARBA" id="ARBA00022989"/>
    </source>
</evidence>
<keyword evidence="3 5" id="KW-1133">Transmembrane helix</keyword>
<comment type="subcellular location">
    <subcellularLocation>
        <location evidence="1">Membrane</location>
        <topology evidence="1">Multi-pass membrane protein</topology>
    </subcellularLocation>
</comment>
<accession>C1BS37</accession>